<keyword evidence="2" id="KW-1185">Reference proteome</keyword>
<evidence type="ECO:0000313" key="1">
    <source>
        <dbReference type="EMBL" id="KAI4389577.1"/>
    </source>
</evidence>
<comment type="caution">
    <text evidence="1">The sequence shown here is derived from an EMBL/GenBank/DDBJ whole genome shotgun (WGS) entry which is preliminary data.</text>
</comment>
<sequence>MGDIGGDDIRACQKGSSHHVRGGCFQDSGIVMAMCVSISLGCFLVVFSTHGILSFDPSYILQQVSSRNQLQYNSSMCGDLGLARPKPGPFGTVRASRTTPTVIPDESSNPRLAKLLREISVNREVMVAVANSHVMDKLEVWFNNIKRVGVTNYLVVALDVQVEKFCSQNGVPVYKPGPNKEFDSIGKMKRSPAVSGLKFQVLREFLVLGYGVLLSDADVVILRNPFDHIYRDSDVESMTDGHDNYTSYGFIDVFDDPSFGWSRIVHSTRLWVFNSGFFYLRPTEAAIELMDRVTARLRLDPNLWDQDVFNEELFFPSRPGYDGLQASKRTMDYYLFMNSKVLFKYVRKDPKLLAELRPVIIHVNYHPDKLVRMKAVVEFYVNGNKEALMPFRDGTRRH</sequence>
<accession>A0ACB9SE96</accession>
<name>A0ACB9SE96_9MYRT</name>
<organism evidence="1 2">
    <name type="scientific">Melastoma candidum</name>
    <dbReference type="NCBI Taxonomy" id="119954"/>
    <lineage>
        <taxon>Eukaryota</taxon>
        <taxon>Viridiplantae</taxon>
        <taxon>Streptophyta</taxon>
        <taxon>Embryophyta</taxon>
        <taxon>Tracheophyta</taxon>
        <taxon>Spermatophyta</taxon>
        <taxon>Magnoliopsida</taxon>
        <taxon>eudicotyledons</taxon>
        <taxon>Gunneridae</taxon>
        <taxon>Pentapetalae</taxon>
        <taxon>rosids</taxon>
        <taxon>malvids</taxon>
        <taxon>Myrtales</taxon>
        <taxon>Melastomataceae</taxon>
        <taxon>Melastomatoideae</taxon>
        <taxon>Melastomateae</taxon>
        <taxon>Melastoma</taxon>
    </lineage>
</organism>
<reference evidence="2" key="1">
    <citation type="journal article" date="2023" name="Front. Plant Sci.">
        <title>Chromosomal-level genome assembly of Melastoma candidum provides insights into trichome evolution.</title>
        <authorList>
            <person name="Zhong Y."/>
            <person name="Wu W."/>
            <person name="Sun C."/>
            <person name="Zou P."/>
            <person name="Liu Y."/>
            <person name="Dai S."/>
            <person name="Zhou R."/>
        </authorList>
    </citation>
    <scope>NUCLEOTIDE SEQUENCE [LARGE SCALE GENOMIC DNA]</scope>
</reference>
<proteinExistence type="predicted"/>
<dbReference type="EMBL" id="CM042880">
    <property type="protein sequence ID" value="KAI4389577.1"/>
    <property type="molecule type" value="Genomic_DNA"/>
</dbReference>
<gene>
    <name evidence="1" type="ORF">MLD38_001791</name>
</gene>
<protein>
    <submittedName>
        <fullName evidence="1">Uncharacterized protein</fullName>
    </submittedName>
</protein>
<evidence type="ECO:0000313" key="2">
    <source>
        <dbReference type="Proteomes" id="UP001057402"/>
    </source>
</evidence>
<dbReference type="Proteomes" id="UP001057402">
    <property type="component" value="Chromosome 1"/>
</dbReference>